<name>G3AYH8_CANTC</name>
<evidence type="ECO:0000256" key="2">
    <source>
        <dbReference type="ARBA" id="ARBA00023242"/>
    </source>
</evidence>
<dbReference type="CDD" id="cd00590">
    <property type="entry name" value="RRM_SF"/>
    <property type="match status" value="1"/>
</dbReference>
<dbReference type="Gene3D" id="1.10.20.70">
    <property type="entry name" value="Transcription termination and cleavage factor, C-terminal domain"/>
    <property type="match status" value="1"/>
</dbReference>
<dbReference type="EMBL" id="GL996512">
    <property type="protein sequence ID" value="EGV65853.1"/>
    <property type="molecule type" value="Genomic_DNA"/>
</dbReference>
<dbReference type="Pfam" id="PF00076">
    <property type="entry name" value="RRM_1"/>
    <property type="match status" value="1"/>
</dbReference>
<dbReference type="eggNOG" id="KOG0108">
    <property type="taxonomic scope" value="Eukaryota"/>
</dbReference>
<reference evidence="6 7" key="1">
    <citation type="journal article" date="2011" name="Proc. Natl. Acad. Sci. U.S.A.">
        <title>Comparative genomics of xylose-fermenting fungi for enhanced biofuel production.</title>
        <authorList>
            <person name="Wohlbach D.J."/>
            <person name="Kuo A."/>
            <person name="Sato T.K."/>
            <person name="Potts K.M."/>
            <person name="Salamov A.A."/>
            <person name="LaButti K.M."/>
            <person name="Sun H."/>
            <person name="Clum A."/>
            <person name="Pangilinan J.L."/>
            <person name="Lindquist E.A."/>
            <person name="Lucas S."/>
            <person name="Lapidus A."/>
            <person name="Jin M."/>
            <person name="Gunawan C."/>
            <person name="Balan V."/>
            <person name="Dale B.E."/>
            <person name="Jeffries T.W."/>
            <person name="Zinkel R."/>
            <person name="Barry K.W."/>
            <person name="Grigoriev I.V."/>
            <person name="Gasch A.P."/>
        </authorList>
    </citation>
    <scope>NUCLEOTIDE SEQUENCE [LARGE SCALE GENOMIC DNA]</scope>
    <source>
        <strain evidence="7">ATCC 10573 / BCRC 21748 / CBS 615 / JCM 9827 / NBRC 10315 / NRRL Y-1498 / VKM Y-70</strain>
    </source>
</reference>
<dbReference type="Gene3D" id="3.30.70.330">
    <property type="match status" value="1"/>
</dbReference>
<dbReference type="Pfam" id="PF14327">
    <property type="entry name" value="CSTF2_hinge"/>
    <property type="match status" value="1"/>
</dbReference>
<keyword evidence="3" id="KW-0694">RNA-binding</keyword>
<evidence type="ECO:0000256" key="1">
    <source>
        <dbReference type="ARBA" id="ARBA00004123"/>
    </source>
</evidence>
<dbReference type="PROSITE" id="PS50102">
    <property type="entry name" value="RRM"/>
    <property type="match status" value="1"/>
</dbReference>
<dbReference type="SMART" id="SM00360">
    <property type="entry name" value="RRM"/>
    <property type="match status" value="1"/>
</dbReference>
<dbReference type="STRING" id="590646.G3AYH8"/>
<feature type="compositionally biased region" description="Polar residues" evidence="4">
    <location>
        <begin position="131"/>
        <end position="141"/>
    </location>
</feature>
<feature type="domain" description="RRM" evidence="5">
    <location>
        <begin position="14"/>
        <end position="96"/>
    </location>
</feature>
<dbReference type="SUPFAM" id="SSF54928">
    <property type="entry name" value="RNA-binding domain, RBD"/>
    <property type="match status" value="1"/>
</dbReference>
<dbReference type="PANTHER" id="PTHR45735:SF2">
    <property type="entry name" value="CLEAVAGE STIMULATION FACTOR SUBUNIT 2"/>
    <property type="match status" value="1"/>
</dbReference>
<dbReference type="InterPro" id="IPR026896">
    <property type="entry name" value="CSTF_C"/>
</dbReference>
<dbReference type="Proteomes" id="UP000000707">
    <property type="component" value="Unassembled WGS sequence"/>
</dbReference>
<organism evidence="7">
    <name type="scientific">Candida tenuis (strain ATCC 10573 / BCRC 21748 / CBS 615 / JCM 9827 / NBRC 10315 / NRRL Y-1498 / VKM Y-70)</name>
    <name type="common">Yeast</name>
    <name type="synonym">Yamadazyma tenuis</name>
    <dbReference type="NCBI Taxonomy" id="590646"/>
    <lineage>
        <taxon>Eukaryota</taxon>
        <taxon>Fungi</taxon>
        <taxon>Dikarya</taxon>
        <taxon>Ascomycota</taxon>
        <taxon>Saccharomycotina</taxon>
        <taxon>Pichiomycetes</taxon>
        <taxon>Debaryomycetaceae</taxon>
        <taxon>Yamadazyma</taxon>
    </lineage>
</organism>
<dbReference type="InterPro" id="IPR025742">
    <property type="entry name" value="CSTF2_hinge"/>
</dbReference>
<keyword evidence="2" id="KW-0539">Nucleus</keyword>
<feature type="compositionally biased region" description="Low complexity" evidence="4">
    <location>
        <begin position="149"/>
        <end position="173"/>
    </location>
</feature>
<feature type="region of interest" description="Disordered" evidence="4">
    <location>
        <begin position="126"/>
        <end position="198"/>
    </location>
</feature>
<evidence type="ECO:0000313" key="7">
    <source>
        <dbReference type="Proteomes" id="UP000000707"/>
    </source>
</evidence>
<dbReference type="PANTHER" id="PTHR45735">
    <property type="entry name" value="CLEAVAGE STIMULATION FACTOR SUBUNIT 2"/>
    <property type="match status" value="1"/>
</dbReference>
<comment type="subcellular location">
    <subcellularLocation>
        <location evidence="1">Nucleus</location>
    </subcellularLocation>
</comment>
<dbReference type="RefSeq" id="XP_006684427.1">
    <property type="nucleotide sequence ID" value="XM_006684364.1"/>
</dbReference>
<evidence type="ECO:0000256" key="4">
    <source>
        <dbReference type="SAM" id="MobiDB-lite"/>
    </source>
</evidence>
<dbReference type="InterPro" id="IPR035979">
    <property type="entry name" value="RBD_domain_sf"/>
</dbReference>
<dbReference type="HOGENOM" id="CLU_758611_0_0_1"/>
<dbReference type="OrthoDB" id="272703at2759"/>
<dbReference type="InterPro" id="IPR038192">
    <property type="entry name" value="CSTF_C_sf"/>
</dbReference>
<dbReference type="GO" id="GO:0003729">
    <property type="term" value="F:mRNA binding"/>
    <property type="evidence" value="ECO:0007669"/>
    <property type="project" value="TreeGrafter"/>
</dbReference>
<evidence type="ECO:0000259" key="5">
    <source>
        <dbReference type="PROSITE" id="PS50102"/>
    </source>
</evidence>
<keyword evidence="7" id="KW-1185">Reference proteome</keyword>
<dbReference type="AlphaFoldDB" id="G3AYH8"/>
<proteinExistence type="predicted"/>
<evidence type="ECO:0000256" key="3">
    <source>
        <dbReference type="PROSITE-ProRule" id="PRU00176"/>
    </source>
</evidence>
<dbReference type="GO" id="GO:0005847">
    <property type="term" value="C:mRNA cleavage and polyadenylation specificity factor complex"/>
    <property type="evidence" value="ECO:0007669"/>
    <property type="project" value="TreeGrafter"/>
</dbReference>
<dbReference type="GeneID" id="18250166"/>
<dbReference type="InterPro" id="IPR000504">
    <property type="entry name" value="RRM_dom"/>
</dbReference>
<dbReference type="Pfam" id="PF14304">
    <property type="entry name" value="CSTF_C"/>
    <property type="match status" value="1"/>
</dbReference>
<protein>
    <recommendedName>
        <fullName evidence="5">RRM domain-containing protein</fullName>
    </recommendedName>
</protein>
<evidence type="ECO:0000313" key="6">
    <source>
        <dbReference type="EMBL" id="EGV65853.1"/>
    </source>
</evidence>
<accession>G3AYH8</accession>
<sequence>MSRRNNQSSTANSTILYIGGVPFDWDENNLRSVVCGSGGVVDVRLGFDYSGKNKGFCFIEYITPEEARQGLRLLGQVLIHQGGNKSKKLRVELSKEGLRANNQTSKRLLQLDRNYLPSNVELPQEMLGNGPTPSYYNPQQQMGGGGSPVNQINQVNQMNQRGQQNIQNDQQQNSGLSSRNLPQPPTLPFKAPDKISENLSNIPPAQLIELIANLKGVLSGPNANRAPDVFQLSPYLASSAAQALLLMGFIDTNVINDAINAPQFDSTPQMQNPQPVHNNPQQPYGVSPQIPNATGGIGSNGMNPGVPMPSKWPFLPPSTQVKLGAMPPEQADLIAQVLTIPSEQIPALEPEKRAMVTTLRAQYLA</sequence>
<dbReference type="InterPro" id="IPR012677">
    <property type="entry name" value="Nucleotide-bd_a/b_plait_sf"/>
</dbReference>
<gene>
    <name evidence="6" type="ORF">CANTEDRAFT_92191</name>
</gene>
<dbReference type="KEGG" id="cten:18250166"/>
<dbReference type="GO" id="GO:0031124">
    <property type="term" value="P:mRNA 3'-end processing"/>
    <property type="evidence" value="ECO:0007669"/>
    <property type="project" value="InterPro"/>
</dbReference>